<dbReference type="InterPro" id="IPR036661">
    <property type="entry name" value="Luciferase-like_sf"/>
</dbReference>
<evidence type="ECO:0000313" key="4">
    <source>
        <dbReference type="Proteomes" id="UP001164693"/>
    </source>
</evidence>
<dbReference type="EC" id="1.-.-.-" evidence="3"/>
<dbReference type="InterPro" id="IPR050564">
    <property type="entry name" value="F420-G6PD/mer"/>
</dbReference>
<name>A0ABY7JZU1_9ACTN</name>
<dbReference type="PANTHER" id="PTHR43244">
    <property type="match status" value="1"/>
</dbReference>
<evidence type="ECO:0000313" key="3">
    <source>
        <dbReference type="EMBL" id="WAX56852.1"/>
    </source>
</evidence>
<accession>A0ABY7JZU1</accession>
<dbReference type="InterPro" id="IPR011251">
    <property type="entry name" value="Luciferase-like_dom"/>
</dbReference>
<evidence type="ECO:0000259" key="2">
    <source>
        <dbReference type="Pfam" id="PF00296"/>
    </source>
</evidence>
<protein>
    <submittedName>
        <fullName evidence="3">LLM class F420-dependent oxidoreductase</fullName>
        <ecNumber evidence="3">1.-.-.-</ecNumber>
    </submittedName>
</protein>
<feature type="domain" description="Luciferase-like" evidence="2">
    <location>
        <begin position="12"/>
        <end position="293"/>
    </location>
</feature>
<dbReference type="InterPro" id="IPR022526">
    <property type="entry name" value="F420_Rv3093c"/>
</dbReference>
<organism evidence="3 4">
    <name type="scientific">Jatrophihabitans cynanchi</name>
    <dbReference type="NCBI Taxonomy" id="2944128"/>
    <lineage>
        <taxon>Bacteria</taxon>
        <taxon>Bacillati</taxon>
        <taxon>Actinomycetota</taxon>
        <taxon>Actinomycetes</taxon>
        <taxon>Jatrophihabitantales</taxon>
        <taxon>Jatrophihabitantaceae</taxon>
        <taxon>Jatrophihabitans</taxon>
    </lineage>
</organism>
<gene>
    <name evidence="3" type="ORF">M6B22_20340</name>
</gene>
<dbReference type="Proteomes" id="UP001164693">
    <property type="component" value="Chromosome"/>
</dbReference>
<dbReference type="PANTHER" id="PTHR43244:SF1">
    <property type="entry name" value="5,10-METHYLENETETRAHYDROMETHANOPTERIN REDUCTASE"/>
    <property type="match status" value="1"/>
</dbReference>
<dbReference type="SUPFAM" id="SSF51679">
    <property type="entry name" value="Bacterial luciferase-like"/>
    <property type="match status" value="1"/>
</dbReference>
<dbReference type="GO" id="GO:0016491">
    <property type="term" value="F:oxidoreductase activity"/>
    <property type="evidence" value="ECO:0007669"/>
    <property type="project" value="UniProtKB-KW"/>
</dbReference>
<dbReference type="EMBL" id="CP097463">
    <property type="protein sequence ID" value="WAX56852.1"/>
    <property type="molecule type" value="Genomic_DNA"/>
</dbReference>
<sequence>MGWGLTIPLTGVALPAHADLVRALAAFGYTDLWSAETNGADAFTPLALASAWEPTLRLGTAIVPVFTRGPALIAMSAAALAAAAPGRFVLGLGASSPVIVGNWNGIAYEQPYRRTRDVLRAVRAALAGERVDGTFDTFTIKRFKLEQAPASPPPILLAALRPQMLRLAGREADGAILNWLSAGDVRQCLDAVANPDADVVARVFVCPTADADHARRLGKLLISTYLTVPAYAAFQDWLGRGAALAAMHERWAAGDRAGAAAAVPDEVVDDLVVHGTPEQCRDQVQAYLDAGVRTPTIALLPTPEASDPAAVLELVRRLGPAGAG</sequence>
<evidence type="ECO:0000256" key="1">
    <source>
        <dbReference type="ARBA" id="ARBA00023002"/>
    </source>
</evidence>
<keyword evidence="1 3" id="KW-0560">Oxidoreductase</keyword>
<dbReference type="CDD" id="cd01097">
    <property type="entry name" value="Tetrahydromethanopterin_reductase"/>
    <property type="match status" value="1"/>
</dbReference>
<dbReference type="NCBIfam" id="TIGR03841">
    <property type="entry name" value="F420_Rv3093c"/>
    <property type="match status" value="1"/>
</dbReference>
<keyword evidence="4" id="KW-1185">Reference proteome</keyword>
<dbReference type="Gene3D" id="3.20.20.30">
    <property type="entry name" value="Luciferase-like domain"/>
    <property type="match status" value="1"/>
</dbReference>
<dbReference type="Pfam" id="PF00296">
    <property type="entry name" value="Bac_luciferase"/>
    <property type="match status" value="1"/>
</dbReference>
<proteinExistence type="predicted"/>
<reference evidence="3" key="1">
    <citation type="submission" date="2022-05" db="EMBL/GenBank/DDBJ databases">
        <title>Jatrophihabitans sp. SB3-54 whole genome sequence.</title>
        <authorList>
            <person name="Suh M.K."/>
            <person name="Eom M.K."/>
            <person name="Kim J.S."/>
            <person name="Kim H.S."/>
            <person name="Do H.E."/>
            <person name="Shin Y.K."/>
            <person name="Lee J.-S."/>
        </authorList>
    </citation>
    <scope>NUCLEOTIDE SEQUENCE</scope>
    <source>
        <strain evidence="3">SB3-54</strain>
    </source>
</reference>